<dbReference type="PATRIC" id="fig|1123500.6.peg.889"/>
<dbReference type="RefSeq" id="WP_022791323.1">
    <property type="nucleotide sequence ID" value="NZ_ATUU01000002.1"/>
</dbReference>
<dbReference type="EMBL" id="JQAX01000002">
    <property type="protein sequence ID" value="KRN32528.1"/>
    <property type="molecule type" value="Genomic_DNA"/>
</dbReference>
<dbReference type="CDD" id="cd16416">
    <property type="entry name" value="HAD_BsYqeG-like"/>
    <property type="match status" value="1"/>
</dbReference>
<keyword evidence="1" id="KW-0378">Hydrolase</keyword>
<name>A0A0R2FWF8_9LACO</name>
<dbReference type="InterPro" id="IPR006439">
    <property type="entry name" value="HAD-SF_hydro_IA"/>
</dbReference>
<dbReference type="InterPro" id="IPR036412">
    <property type="entry name" value="HAD-like_sf"/>
</dbReference>
<accession>A0A0R2FWF8</accession>
<dbReference type="Proteomes" id="UP000051296">
    <property type="component" value="Unassembled WGS sequence"/>
</dbReference>
<dbReference type="GO" id="GO:0008962">
    <property type="term" value="F:phosphatidylglycerophosphatase activity"/>
    <property type="evidence" value="ECO:0007669"/>
    <property type="project" value="InterPro"/>
</dbReference>
<dbReference type="NCBIfam" id="TIGR01549">
    <property type="entry name" value="HAD-SF-IA-v1"/>
    <property type="match status" value="1"/>
</dbReference>
<dbReference type="InterPro" id="IPR010021">
    <property type="entry name" value="PGPP1/Gep4"/>
</dbReference>
<dbReference type="InterPro" id="IPR006549">
    <property type="entry name" value="HAD-SF_hydro_IIIA"/>
</dbReference>
<reference evidence="1 2" key="1">
    <citation type="journal article" date="2015" name="Genome Announc.">
        <title>Expanding the biotechnology potential of lactobacilli through comparative genomics of 213 strains and associated genera.</title>
        <authorList>
            <person name="Sun Z."/>
            <person name="Harris H.M."/>
            <person name="McCann A."/>
            <person name="Guo C."/>
            <person name="Argimon S."/>
            <person name="Zhang W."/>
            <person name="Yang X."/>
            <person name="Jeffery I.B."/>
            <person name="Cooney J.C."/>
            <person name="Kagawa T.F."/>
            <person name="Liu W."/>
            <person name="Song Y."/>
            <person name="Salvetti E."/>
            <person name="Wrobel A."/>
            <person name="Rasinkangas P."/>
            <person name="Parkhill J."/>
            <person name="Rea M.C."/>
            <person name="O'Sullivan O."/>
            <person name="Ritari J."/>
            <person name="Douillard F.P."/>
            <person name="Paul Ross R."/>
            <person name="Yang R."/>
            <person name="Briner A.E."/>
            <person name="Felis G.E."/>
            <person name="de Vos W.M."/>
            <person name="Barrangou R."/>
            <person name="Klaenhammer T.R."/>
            <person name="Caufield P.W."/>
            <person name="Cui Y."/>
            <person name="Zhang H."/>
            <person name="O'Toole P.W."/>
        </authorList>
    </citation>
    <scope>NUCLEOTIDE SEQUENCE [LARGE SCALE GENOMIC DNA]</scope>
    <source>
        <strain evidence="1 2">DSM 20190</strain>
    </source>
</reference>
<dbReference type="STRING" id="1123500.GCA_000420365_00538"/>
<dbReference type="InterPro" id="IPR023214">
    <property type="entry name" value="HAD_sf"/>
</dbReference>
<sequence length="175" mass="19848">MTDLFRPTWLLDAIYYLEPAQLKAQHIKAVLTDLDNTLIAWNNPDGTDQLHDWLTKMQAAHIPVMVVSNNSVARVGRVAEPLALPFVARAYKPTTIGLKRALKRLDLSATEVVMVGDQLLTDIVAANRAGIRSILVKPLIETDQWNTRANRFIEKGIKKRMLKQHSELTWRKTID</sequence>
<dbReference type="NCBIfam" id="TIGR01662">
    <property type="entry name" value="HAD-SF-IIIA"/>
    <property type="match status" value="1"/>
</dbReference>
<keyword evidence="2" id="KW-1185">Reference proteome</keyword>
<dbReference type="NCBIfam" id="TIGR01668">
    <property type="entry name" value="YqeG_hyp_ppase"/>
    <property type="match status" value="1"/>
</dbReference>
<dbReference type="Pfam" id="PF13242">
    <property type="entry name" value="Hydrolase_like"/>
    <property type="match status" value="1"/>
</dbReference>
<dbReference type="Gene3D" id="3.40.50.1000">
    <property type="entry name" value="HAD superfamily/HAD-like"/>
    <property type="match status" value="1"/>
</dbReference>
<dbReference type="SUPFAM" id="SSF56784">
    <property type="entry name" value="HAD-like"/>
    <property type="match status" value="1"/>
</dbReference>
<dbReference type="InParanoid" id="A0A0R2FWF8"/>
<comment type="caution">
    <text evidence="1">The sequence shown here is derived from an EMBL/GenBank/DDBJ whole genome shotgun (WGS) entry which is preliminary data.</text>
</comment>
<dbReference type="AlphaFoldDB" id="A0A0R2FWF8"/>
<organism evidence="1 2">
    <name type="scientific">Weissella halotolerans DSM 20190</name>
    <dbReference type="NCBI Taxonomy" id="1123500"/>
    <lineage>
        <taxon>Bacteria</taxon>
        <taxon>Bacillati</taxon>
        <taxon>Bacillota</taxon>
        <taxon>Bacilli</taxon>
        <taxon>Lactobacillales</taxon>
        <taxon>Lactobacillaceae</taxon>
        <taxon>Weissella</taxon>
    </lineage>
</organism>
<dbReference type="FunCoup" id="A0A0R2FWF8">
    <property type="interactions" value="104"/>
</dbReference>
<gene>
    <name evidence="1" type="ORF">IV68_GL000883</name>
</gene>
<evidence type="ECO:0000313" key="1">
    <source>
        <dbReference type="EMBL" id="KRN32528.1"/>
    </source>
</evidence>
<dbReference type="eggNOG" id="COG2179">
    <property type="taxonomic scope" value="Bacteria"/>
</dbReference>
<evidence type="ECO:0000313" key="2">
    <source>
        <dbReference type="Proteomes" id="UP000051296"/>
    </source>
</evidence>
<dbReference type="OrthoDB" id="9787572at2"/>
<proteinExistence type="predicted"/>
<protein>
    <submittedName>
        <fullName evidence="1">Haloacid dehalogenase family hydrolase</fullName>
    </submittedName>
</protein>